<feature type="compositionally biased region" description="Acidic residues" evidence="1">
    <location>
        <begin position="282"/>
        <end position="293"/>
    </location>
</feature>
<evidence type="ECO:0000313" key="3">
    <source>
        <dbReference type="Proteomes" id="UP000188354"/>
    </source>
</evidence>
<sequence length="321" mass="35396">MTSSSDSSSPNNSLHSFTQNPPTSDCDQTIQDQTIRGVVIDDTTKEGGTNAEDGKKEGSENIIANEPSRVLYTGECSGGGKTMAKKDKGKKSVVGEKRKFIPINDFFIDLRDGLSLPRELHQEGGNGIKRVKLHEGSSSQAKLRGMDQKGLMHQSESKFDYKSMPQEEGGKISENVNVEEGSPNEAARPKMELDLNKKIEDEEDIEEKLKMEMEAQKEIKMEVAHSEEKNEANPSDEVIVSAATAAEVETALKYDAAATEKLEVDGEPAEEPLNTQKKNDEVEVEAEPAEADLIEQQNDAADRIVRDIDLNELPPEYEEDN</sequence>
<accession>A0A1J7GRF6</accession>
<feature type="region of interest" description="Disordered" evidence="1">
    <location>
        <begin position="158"/>
        <end position="199"/>
    </location>
</feature>
<feature type="region of interest" description="Disordered" evidence="1">
    <location>
        <begin position="262"/>
        <end position="300"/>
    </location>
</feature>
<feature type="compositionally biased region" description="Polar residues" evidence="1">
    <location>
        <begin position="17"/>
        <end position="34"/>
    </location>
</feature>
<reference evidence="2 3" key="1">
    <citation type="journal article" date="2017" name="Plant Biotechnol. J.">
        <title>A comprehensive draft genome sequence for lupin (Lupinus angustifolius), an emerging health food: insights into plant-microbe interactions and legume evolution.</title>
        <authorList>
            <person name="Hane J.K."/>
            <person name="Ming Y."/>
            <person name="Kamphuis L.G."/>
            <person name="Nelson M.N."/>
            <person name="Garg G."/>
            <person name="Atkins C.A."/>
            <person name="Bayer P.E."/>
            <person name="Bravo A."/>
            <person name="Bringans S."/>
            <person name="Cannon S."/>
            <person name="Edwards D."/>
            <person name="Foley R."/>
            <person name="Gao L.L."/>
            <person name="Harrison M.J."/>
            <person name="Huang W."/>
            <person name="Hurgobin B."/>
            <person name="Li S."/>
            <person name="Liu C.W."/>
            <person name="McGrath A."/>
            <person name="Morahan G."/>
            <person name="Murray J."/>
            <person name="Weller J."/>
            <person name="Jian J."/>
            <person name="Singh K.B."/>
        </authorList>
    </citation>
    <scope>NUCLEOTIDE SEQUENCE [LARGE SCALE GENOMIC DNA]</scope>
    <source>
        <strain evidence="3">cv. Tanjil</strain>
        <tissue evidence="2">Whole plant</tissue>
    </source>
</reference>
<keyword evidence="3" id="KW-1185">Reference proteome</keyword>
<feature type="compositionally biased region" description="Low complexity" evidence="1">
    <location>
        <begin position="1"/>
        <end position="16"/>
    </location>
</feature>
<name>A0A1J7GRF6_LUPAN</name>
<evidence type="ECO:0000313" key="2">
    <source>
        <dbReference type="EMBL" id="OIV92664.1"/>
    </source>
</evidence>
<feature type="region of interest" description="Disordered" evidence="1">
    <location>
        <begin position="1"/>
        <end position="67"/>
    </location>
</feature>
<dbReference type="AlphaFoldDB" id="A0A1J7GRF6"/>
<dbReference type="Proteomes" id="UP000188354">
    <property type="component" value="Chromosome LG18"/>
</dbReference>
<dbReference type="EMBL" id="CM007378">
    <property type="protein sequence ID" value="OIV92664.1"/>
    <property type="molecule type" value="Genomic_DNA"/>
</dbReference>
<feature type="compositionally biased region" description="Basic and acidic residues" evidence="1">
    <location>
        <begin position="187"/>
        <end position="199"/>
    </location>
</feature>
<organism evidence="2 3">
    <name type="scientific">Lupinus angustifolius</name>
    <name type="common">Narrow-leaved blue lupine</name>
    <dbReference type="NCBI Taxonomy" id="3871"/>
    <lineage>
        <taxon>Eukaryota</taxon>
        <taxon>Viridiplantae</taxon>
        <taxon>Streptophyta</taxon>
        <taxon>Embryophyta</taxon>
        <taxon>Tracheophyta</taxon>
        <taxon>Spermatophyta</taxon>
        <taxon>Magnoliopsida</taxon>
        <taxon>eudicotyledons</taxon>
        <taxon>Gunneridae</taxon>
        <taxon>Pentapetalae</taxon>
        <taxon>rosids</taxon>
        <taxon>fabids</taxon>
        <taxon>Fabales</taxon>
        <taxon>Fabaceae</taxon>
        <taxon>Papilionoideae</taxon>
        <taxon>50 kb inversion clade</taxon>
        <taxon>genistoids sensu lato</taxon>
        <taxon>core genistoids</taxon>
        <taxon>Genisteae</taxon>
        <taxon>Lupinus</taxon>
    </lineage>
</organism>
<dbReference type="Gramene" id="OIV92664">
    <property type="protein sequence ID" value="OIV92664"/>
    <property type="gene ID" value="TanjilG_18015"/>
</dbReference>
<proteinExistence type="predicted"/>
<protein>
    <submittedName>
        <fullName evidence="2">Uncharacterized protein</fullName>
    </submittedName>
</protein>
<evidence type="ECO:0000256" key="1">
    <source>
        <dbReference type="SAM" id="MobiDB-lite"/>
    </source>
</evidence>
<gene>
    <name evidence="2" type="ORF">TanjilG_18015</name>
</gene>